<dbReference type="InterPro" id="IPR000089">
    <property type="entry name" value="Biotin_lipoyl"/>
</dbReference>
<reference evidence="4 5" key="1">
    <citation type="submission" date="2016-10" db="EMBL/GenBank/DDBJ databases">
        <authorList>
            <person name="de Groot N.N."/>
        </authorList>
    </citation>
    <scope>NUCLEOTIDE SEQUENCE [LARGE SCALE GENOMIC DNA]</scope>
    <source>
        <strain evidence="4 5">DSM 22007</strain>
    </source>
</reference>
<dbReference type="STRING" id="657014.SAMN04488092_101420"/>
<keyword evidence="2" id="KW-0450">Lipoyl</keyword>
<dbReference type="RefSeq" id="WP_090267661.1">
    <property type="nucleotide sequence ID" value="NZ_FOEP01000001.1"/>
</dbReference>
<evidence type="ECO:0000256" key="1">
    <source>
        <dbReference type="ARBA" id="ARBA00001938"/>
    </source>
</evidence>
<dbReference type="AlphaFoldDB" id="A0A1H8ZEU2"/>
<sequence length="80" mass="8386">MTDIIVPEGLWDADVTPEGIVSNWFFADGATVSKDSVVAEIMVEKSTFDIETPTGGVLKHSVPKDGVIRPGTVIGTVNAG</sequence>
<evidence type="ECO:0000313" key="4">
    <source>
        <dbReference type="EMBL" id="SEP62926.1"/>
    </source>
</evidence>
<dbReference type="InterPro" id="IPR011053">
    <property type="entry name" value="Single_hybrid_motif"/>
</dbReference>
<evidence type="ECO:0000259" key="3">
    <source>
        <dbReference type="Pfam" id="PF00364"/>
    </source>
</evidence>
<dbReference type="Gene3D" id="2.40.50.100">
    <property type="match status" value="1"/>
</dbReference>
<dbReference type="Proteomes" id="UP000198634">
    <property type="component" value="Unassembled WGS sequence"/>
</dbReference>
<keyword evidence="5" id="KW-1185">Reference proteome</keyword>
<evidence type="ECO:0000256" key="2">
    <source>
        <dbReference type="ARBA" id="ARBA00022823"/>
    </source>
</evidence>
<dbReference type="InterPro" id="IPR003016">
    <property type="entry name" value="2-oxoA_DH_lipoyl-BS"/>
</dbReference>
<dbReference type="EMBL" id="FOEP01000001">
    <property type="protein sequence ID" value="SEP62926.1"/>
    <property type="molecule type" value="Genomic_DNA"/>
</dbReference>
<name>A0A1H8ZEU2_9RHOB</name>
<evidence type="ECO:0000313" key="5">
    <source>
        <dbReference type="Proteomes" id="UP000198634"/>
    </source>
</evidence>
<feature type="domain" description="Lipoyl-binding" evidence="3">
    <location>
        <begin position="17"/>
        <end position="75"/>
    </location>
</feature>
<proteinExistence type="predicted"/>
<organism evidence="4 5">
    <name type="scientific">Thalassovita taeanensis</name>
    <dbReference type="NCBI Taxonomy" id="657014"/>
    <lineage>
        <taxon>Bacteria</taxon>
        <taxon>Pseudomonadati</taxon>
        <taxon>Pseudomonadota</taxon>
        <taxon>Alphaproteobacteria</taxon>
        <taxon>Rhodobacterales</taxon>
        <taxon>Roseobacteraceae</taxon>
        <taxon>Thalassovita</taxon>
    </lineage>
</organism>
<protein>
    <submittedName>
        <fullName evidence="4">Biotin-requiring enzyme</fullName>
    </submittedName>
</protein>
<dbReference type="OrthoDB" id="7363068at2"/>
<gene>
    <name evidence="4" type="ORF">SAMN04488092_101420</name>
</gene>
<dbReference type="SUPFAM" id="SSF51230">
    <property type="entry name" value="Single hybrid motif"/>
    <property type="match status" value="1"/>
</dbReference>
<accession>A0A1H8ZEU2</accession>
<comment type="cofactor">
    <cofactor evidence="1">
        <name>(R)-lipoate</name>
        <dbReference type="ChEBI" id="CHEBI:83088"/>
    </cofactor>
</comment>
<dbReference type="Pfam" id="PF00364">
    <property type="entry name" value="Biotin_lipoyl"/>
    <property type="match status" value="1"/>
</dbReference>
<dbReference type="PROSITE" id="PS00189">
    <property type="entry name" value="LIPOYL"/>
    <property type="match status" value="1"/>
</dbReference>